<dbReference type="RefSeq" id="WP_074239836.1">
    <property type="nucleotide sequence ID" value="NZ_FSRA01000001.1"/>
</dbReference>
<sequence length="155" mass="17674">MNTAIAKQIGGRKTFRRSLAFILAWQLFLLLIETRGDFANGFIFYLASQLNIFVLLFYILILTAAFLFGRMAGEEILNSPHNYIKTGIKYALITSLILIGYWFTVGVFQGGGVEHTLHALPKTVAIVIVVLLLIWLWSVRHIKQEIDYRKKDPSK</sequence>
<keyword evidence="1" id="KW-0812">Transmembrane</keyword>
<evidence type="ECO:0000313" key="2">
    <source>
        <dbReference type="EMBL" id="SIO07794.1"/>
    </source>
</evidence>
<feature type="transmembrane region" description="Helical" evidence="1">
    <location>
        <begin position="120"/>
        <end position="139"/>
    </location>
</feature>
<protein>
    <submittedName>
        <fullName evidence="2">Uncharacterized protein</fullName>
    </submittedName>
</protein>
<organism evidence="2 3">
    <name type="scientific">Chitinophaga niabensis</name>
    <dbReference type="NCBI Taxonomy" id="536979"/>
    <lineage>
        <taxon>Bacteria</taxon>
        <taxon>Pseudomonadati</taxon>
        <taxon>Bacteroidota</taxon>
        <taxon>Chitinophagia</taxon>
        <taxon>Chitinophagales</taxon>
        <taxon>Chitinophagaceae</taxon>
        <taxon>Chitinophaga</taxon>
    </lineage>
</organism>
<keyword evidence="1" id="KW-0472">Membrane</keyword>
<gene>
    <name evidence="2" type="ORF">SAMN04488055_2816</name>
</gene>
<evidence type="ECO:0000256" key="1">
    <source>
        <dbReference type="SAM" id="Phobius"/>
    </source>
</evidence>
<dbReference type="STRING" id="536979.SAMN04488055_2816"/>
<dbReference type="OrthoDB" id="676956at2"/>
<dbReference type="Proteomes" id="UP000185003">
    <property type="component" value="Unassembled WGS sequence"/>
</dbReference>
<proteinExistence type="predicted"/>
<keyword evidence="3" id="KW-1185">Reference proteome</keyword>
<accession>A0A1N6GJV9</accession>
<feature type="transmembrane region" description="Helical" evidence="1">
    <location>
        <begin position="90"/>
        <end position="108"/>
    </location>
</feature>
<keyword evidence="1" id="KW-1133">Transmembrane helix</keyword>
<feature type="transmembrane region" description="Helical" evidence="1">
    <location>
        <begin position="46"/>
        <end position="69"/>
    </location>
</feature>
<evidence type="ECO:0000313" key="3">
    <source>
        <dbReference type="Proteomes" id="UP000185003"/>
    </source>
</evidence>
<dbReference type="AlphaFoldDB" id="A0A1N6GJV9"/>
<name>A0A1N6GJV9_9BACT</name>
<reference evidence="2 3" key="1">
    <citation type="submission" date="2016-11" db="EMBL/GenBank/DDBJ databases">
        <authorList>
            <person name="Jaros S."/>
            <person name="Januszkiewicz K."/>
            <person name="Wedrychowicz H."/>
        </authorList>
    </citation>
    <scope>NUCLEOTIDE SEQUENCE [LARGE SCALE GENOMIC DNA]</scope>
    <source>
        <strain evidence="2 3">DSM 24787</strain>
    </source>
</reference>
<dbReference type="EMBL" id="FSRA01000001">
    <property type="protein sequence ID" value="SIO07794.1"/>
    <property type="molecule type" value="Genomic_DNA"/>
</dbReference>